<dbReference type="RefSeq" id="WP_136774258.1">
    <property type="nucleotide sequence ID" value="NZ_CP156074.1"/>
</dbReference>
<evidence type="ECO:0000256" key="2">
    <source>
        <dbReference type="SAM" id="SignalP"/>
    </source>
</evidence>
<evidence type="ECO:0000256" key="1">
    <source>
        <dbReference type="SAM" id="MobiDB-lite"/>
    </source>
</evidence>
<keyword evidence="2" id="KW-0732">Signal</keyword>
<evidence type="ECO:0000313" key="4">
    <source>
        <dbReference type="Proteomes" id="UP000310016"/>
    </source>
</evidence>
<evidence type="ECO:0000313" key="3">
    <source>
        <dbReference type="EMBL" id="TJZ69369.1"/>
    </source>
</evidence>
<dbReference type="AlphaFoldDB" id="A0A4U0PMR3"/>
<gene>
    <name evidence="3" type="ORF">FAZ21_15000</name>
</gene>
<comment type="caution">
    <text evidence="3">The sequence shown here is derived from an EMBL/GenBank/DDBJ whole genome shotgun (WGS) entry which is preliminary data.</text>
</comment>
<feature type="chain" id="PRO_5020681651" evidence="2">
    <location>
        <begin position="22"/>
        <end position="289"/>
    </location>
</feature>
<protein>
    <submittedName>
        <fullName evidence="3">Uncharacterized protein</fullName>
    </submittedName>
</protein>
<name>A0A4U0PMR3_9NEIS</name>
<proteinExistence type="predicted"/>
<accession>A0A4U0PMR3</accession>
<feature type="region of interest" description="Disordered" evidence="1">
    <location>
        <begin position="250"/>
        <end position="289"/>
    </location>
</feature>
<dbReference type="OrthoDB" id="115239at2"/>
<reference evidence="3 4" key="1">
    <citation type="submission" date="2019-04" db="EMBL/GenBank/DDBJ databases">
        <title>Chitiniphilus eburnea sp. nov., a novel chitinolytic bacterium isolated from aquaculture sludge.</title>
        <authorList>
            <person name="Sheng M."/>
        </authorList>
    </citation>
    <scope>NUCLEOTIDE SEQUENCE [LARGE SCALE GENOMIC DNA]</scope>
    <source>
        <strain evidence="3 4">HX-2-15</strain>
    </source>
</reference>
<dbReference type="EMBL" id="SUMF01000021">
    <property type="protein sequence ID" value="TJZ69369.1"/>
    <property type="molecule type" value="Genomic_DNA"/>
</dbReference>
<dbReference type="Proteomes" id="UP000310016">
    <property type="component" value="Unassembled WGS sequence"/>
</dbReference>
<sequence length="289" mass="31179">MGIIKYMALCAGLLAVVVAHGAEAERKYLNPAEVKEVNNVVVLRQDTPEWYDVSNNVNPWFAFGMLGALLSTLDPNSDAGPFMPSLISGKGHKLTKAMDPATTNLQGALADQIAAGLAQRGYVTKVVGFADQKQFVETVARLRQDAGVDAILVTKLYSAFISRSIISPYEPYLLVNTAFLNNRSGATLYQQDLTYGFSFFKQKSIHVGSGLSSSFDNMDQLLAQPQVPRKALYTGVTRVAEQVVIDLGKFSPPLPEPEPEEEAAPVADDASAVVTENDAIEPLADSVEP</sequence>
<keyword evidence="4" id="KW-1185">Reference proteome</keyword>
<feature type="compositionally biased region" description="Low complexity" evidence="1">
    <location>
        <begin position="264"/>
        <end position="273"/>
    </location>
</feature>
<organism evidence="3 4">
    <name type="scientific">Chitiniphilus eburneus</name>
    <dbReference type="NCBI Taxonomy" id="2571148"/>
    <lineage>
        <taxon>Bacteria</taxon>
        <taxon>Pseudomonadati</taxon>
        <taxon>Pseudomonadota</taxon>
        <taxon>Betaproteobacteria</taxon>
        <taxon>Neisseriales</taxon>
        <taxon>Chitinibacteraceae</taxon>
        <taxon>Chitiniphilus</taxon>
    </lineage>
</organism>
<feature type="signal peptide" evidence="2">
    <location>
        <begin position="1"/>
        <end position="21"/>
    </location>
</feature>